<dbReference type="GO" id="GO:0016787">
    <property type="term" value="F:hydrolase activity"/>
    <property type="evidence" value="ECO:0007669"/>
    <property type="project" value="InterPro"/>
</dbReference>
<feature type="compositionally biased region" description="Basic and acidic residues" evidence="4">
    <location>
        <begin position="3657"/>
        <end position="3670"/>
    </location>
</feature>
<feature type="domain" description="Helicase C-terminal" evidence="7">
    <location>
        <begin position="3360"/>
        <end position="3514"/>
    </location>
</feature>
<keyword evidence="9" id="KW-1185">Reference proteome</keyword>
<evidence type="ECO:0000313" key="8">
    <source>
        <dbReference type="EMBL" id="OLP96860.1"/>
    </source>
</evidence>
<feature type="compositionally biased region" description="Low complexity" evidence="4">
    <location>
        <begin position="3597"/>
        <end position="3627"/>
    </location>
</feature>
<dbReference type="PROSITE" id="PS51194">
    <property type="entry name" value="HELICASE_CTER"/>
    <property type="match status" value="1"/>
</dbReference>
<feature type="region of interest" description="Disordered" evidence="4">
    <location>
        <begin position="369"/>
        <end position="434"/>
    </location>
</feature>
<keyword evidence="3" id="KW-0106">Calcium</keyword>
<name>A0A1Q9DNZ6_SYMMI</name>
<feature type="domain" description="EF-hand" evidence="5">
    <location>
        <begin position="294"/>
        <end position="329"/>
    </location>
</feature>
<keyword evidence="8" id="KW-0418">Kinase</keyword>
<dbReference type="Gene3D" id="2.20.110.10">
    <property type="entry name" value="Histone H3 K4-specific methyltransferase SET7/9 N-terminal domain"/>
    <property type="match status" value="4"/>
</dbReference>
<feature type="region of interest" description="Disordered" evidence="4">
    <location>
        <begin position="3587"/>
        <end position="3689"/>
    </location>
</feature>
<feature type="domain" description="EF-hand" evidence="5">
    <location>
        <begin position="248"/>
        <end position="283"/>
    </location>
</feature>
<feature type="domain" description="EF-hand" evidence="5">
    <location>
        <begin position="225"/>
        <end position="247"/>
    </location>
</feature>
<organism evidence="8 9">
    <name type="scientific">Symbiodinium microadriaticum</name>
    <name type="common">Dinoflagellate</name>
    <name type="synonym">Zooxanthella microadriatica</name>
    <dbReference type="NCBI Taxonomy" id="2951"/>
    <lineage>
        <taxon>Eukaryota</taxon>
        <taxon>Sar</taxon>
        <taxon>Alveolata</taxon>
        <taxon>Dinophyceae</taxon>
        <taxon>Suessiales</taxon>
        <taxon>Symbiodiniaceae</taxon>
        <taxon>Symbiodinium</taxon>
    </lineage>
</organism>
<evidence type="ECO:0000256" key="4">
    <source>
        <dbReference type="SAM" id="MobiDB-lite"/>
    </source>
</evidence>
<dbReference type="InterPro" id="IPR006935">
    <property type="entry name" value="Helicase/UvrB_N"/>
</dbReference>
<feature type="compositionally biased region" description="Basic and acidic residues" evidence="4">
    <location>
        <begin position="847"/>
        <end position="862"/>
    </location>
</feature>
<dbReference type="PROSITE" id="PS00018">
    <property type="entry name" value="EF_HAND_1"/>
    <property type="match status" value="4"/>
</dbReference>
<comment type="caution">
    <text evidence="8">The sequence shown here is derived from an EMBL/GenBank/DDBJ whole genome shotgun (WGS) entry which is preliminary data.</text>
</comment>
<dbReference type="PROSITE" id="PS51192">
    <property type="entry name" value="HELICASE_ATP_BIND_1"/>
    <property type="match status" value="1"/>
</dbReference>
<feature type="compositionally biased region" description="Polar residues" evidence="4">
    <location>
        <begin position="418"/>
        <end position="434"/>
    </location>
</feature>
<dbReference type="InterPro" id="IPR014001">
    <property type="entry name" value="Helicase_ATP-bd"/>
</dbReference>
<dbReference type="EMBL" id="LSRX01000453">
    <property type="protein sequence ID" value="OLP96860.1"/>
    <property type="molecule type" value="Genomic_DNA"/>
</dbReference>
<dbReference type="InterPro" id="IPR027417">
    <property type="entry name" value="P-loop_NTPase"/>
</dbReference>
<dbReference type="SMART" id="SM00054">
    <property type="entry name" value="EFh"/>
    <property type="match status" value="3"/>
</dbReference>
<dbReference type="Proteomes" id="UP000186817">
    <property type="component" value="Unassembled WGS sequence"/>
</dbReference>
<evidence type="ECO:0000259" key="6">
    <source>
        <dbReference type="PROSITE" id="PS51192"/>
    </source>
</evidence>
<sequence length="3739" mass="410369">MRSHPSAGPQPRGAGVRFRTPERPVDRPARGLSPDLCVVGKDAPQRPARGLTSKGGKQVGRRKPGGAAASQARPSRNSQTTPSQEKVGHDQALTPDRVSTLLQSLGIAADSVLVDRVLHEIRHASAGAGREGQAAAAQAVVGSAEDSNRTRLAPRLPAASADSRGRVPGLLEEVLGDFEGELDDFRPALPAATSPLRSPEALLAKLRAVRLKRGLGIAELQALGDVNGDGRLTAVELGKVFAAVGINADEELVYEVWRHIDTNHNGQVSLFELFQAMKPSTTEVLIALSHVKYRRHASLSTLFRPYDSNGDDKLTPAEFHRMLNDLGFELDDEGVRDLLQVIVRDRDGGNLLSLRDLTLALESLERQEGRPDLRMGGSSKAGAVESTLPRSPDTLVSHSPKRSLERPKTAPVAGTEAVPSQESHAESQAQKASQLAELQNPVVPFRHAIQRLDPCGLPLGAQAWESLNRIFYRLAQQNKEVSTRELILAIRSDVRIRTEGLLHRPVIATDDGGPAVSLDEALHQVETQVLDGIGHLEMVSWDRFYWLLLEAHRHRATRQILPVPAVPVRPQSPIPAVKTSPLAWTNCPVDPNDSPAASIQWLAQECSCNEEMLYRLYEKFTYCCGGDLVHVPRERFLQAVQNSGSLYAALMTTPLLSGRPAVVKPMNWGDVLWQLSRIEAPLLSWSDIVATVCWCRAWSLGLSESEALHVSPRVRPSSASAAKARVEALLQNRAVDATDNRAKASPLQPSIVPKIAHVQDMQSRSPLEMVSRRLAEASGSGCETRSQRSKHPWLDDSDDDVPSRVSVSRVPAPEIPRLSNEASHSCHSKNQGQAPVALRLQMPEGRPPPDPKELQRTHEGKGEAAASARQRWHKPRPHFRSETVVLRMWNEGLDHRDPLADSSGGSHRRMAHHELLLRPAPQGLCKLFLCWLAIEGHLNRAYGVSDSDVVGVASHLFGSSRTSDPAVNRRAAEEYWKAKDLQEAQHRSRLEAEAAGRQLQLNAPPYDVFTTPPYVNIVVFDSHDSNCDVNFESPPVTDPLQVGYPADGTASLRQGNMACGVAPARFVFTTSDLPAYEDMTVDAKMQIRITCSEAFFVESLTCENVLDATGDFPRIEGCRFQDHEARLILQTRLRRQSMYSLTLKLLLPPGRMTAAQNNYVFTTEFDPMTVIEGTETSIDLGYTVPHAKDDTEYPGSYQTRGYITGFFYGAWTPTPDGRMLITFGLRTFGFMNTEYNIDVVAYPTNVWKLGTPGTDCEDYGQPHVGTTCRLRSFQGALASEANGFRLDVGTTPMNNLGTQGAAEVTLGIPKPPTAVNMYWTATSFRIDQDQLPQEPFTVFSDRPVSVMGTPTGRIAAFERGDVDVEQWEEAGAQPSKLASEIAPEARPEFNFENGESYIGQWVGTERHGQGVHRWPNGAKYEGQFERNRASGQGTFQFPNGGVYEGQWKADRAHGHGSYRHFDQASYDGQWRNDKQHGEGVELWPDGARFEGQHREGQKSGKGKLLWPDGSSYSGNFEGNALHGEGVYRWADGKEYSGQWAKDRMSGAGCFTWPDGRVYTGQYLDNQKHGHGMMRWPDGGLYEGQWVVLEFKPGNTVMPATEASGMIVIMPPSTFTIVASAAPQLPSTNYNELPCTSWPEADRLAGRWVCPLADSAPFKETTYGVRLKVRNPAEPGAARSWRIELWEQDAAKPVSATRGIRGMEVSGPMQAALSQENQLLDSINTVRFDIIPSQPIGNVPNTRLRVLAPPGFFIIKRCLNFMPIELPDAECIGSDSNSFELVFSEPGAIQAGVQYSFSLQMQNPVDYIPDDLNVWSFDTLRPDGVARDTARSPGFFLYPYAFSSFVVVPLMRKPGPQTVVIRFVSPLLIPFDDYIRIRAPEGVAWYSADLQFSTEAALTQANLLGAQDPTVEFETPNELAVQLTTTAEANFEYGMAARAEIPQSTPVPNAWWIEQYRRTGLPAPNSWRYIASQGAAGFKTQVLVNTRVDPFNIVAEGWQNPTLFVFETTMEVMPFLRATASGTELIPAMLLVEAPPGFTYICPLSPTVYMPTYSISLPSDVTCNVDHNTLANRNKLFLELPSGVQGDTRYAFTIDVVNARFIDPLRNFFRLATMLDGESESKSHAGIPVSHVADAFKGHNTCGAYPVCQPWPRKDLLKPPAIRAAGSGDEMVPDFAIQNLQVVEEGQAAGFQLAQRMDNTRYMQFEVREDRVVEATSNVVSFVIGTTLAVTEPSVLEVRAPIGFIFADACDGLVGWATWIPLMRIGPQMDLCQGMGAADSSMQHIARVTISGSWELGDYGLFATVQNPMFTPARNFWGFTIYDSNMLPLMSESWVFGFQIQVVLDPRLKAYNQGNGVDGEAAINYVDISFMLSTRIPPEPSRAHSIVVTAPTGFFFPSICQSFTIDTFTPGFIGLPKGTGCEGNNGNVLQVTVPFMRELRNETYYMFRALVVNPRETFLNVDSPEKYWRIESRAGGQDLVDLNRVIPSFAIYPRLRYFAVAALSQVGLASTTYRIHFRTDQSLPPQQTVHIHPPTGTTFGGLTDGTCIDTDPVLLSLQFPTPLISRVTRLPEWVSCRVVSSTELMLRNEEPILGGRPLISGPVFEFFVMNATNAESTPQLNLFQIEAITSTAMGKEVWTAPGWVIYPELTMTSVETANPGYGLYTNFTLTLQTVTEVPSGGSIRIIAPDDYYFGPLIETADTRYDPLESEPAPQGAGQERPPAQRVTICHILRTMAWACALEFTPCVIMDELDELRTLGMVLSPSQEDAWRTNRTLCLDMRSKCDPGGRLSDLISCESQGSTLDLYVAPQVFLPSRRIFRFLIQGYNARNPPTSAAANSWHFMTRNSDSEKTILDEKPQVPGVSLIGIVSVDSIVPSNTKVSSIENYVTVTLRLATQLAEVQEWACGIFAAPGKARKVARRQAEAAAAVLGGGVGGGFTWPDSDQATAALALQLDSGPVKRRATHMLRSGVCQALSWADAGGPGSARCSDRLSNLAVALHSPTSSIRILCAASRASAGLWHSLRNGILSRQAALCASEEELLAYGRSAERRMSDRDKLAWQQWKVSRPDEASDVSSSAWTLPDSGGQKEISEFQEPGKMTSLRPYQSEAVAAVQTASPSNCCVVLPCGAGKTRVGAAITAQFLNEHPKGCVVVLCLRREGIRQWCRELLQNWDLGALEVGQAGAHALRTCRILLVTYHRMLSEKRRSQTPKSLNWEDDGIGEGGALDEDAGGAVAARFRSSSEALLIADECHMVPAPKICELLETLLENKKGRRLVGLTATLLREGGAGGAGVKGAPEGDVPWPLLGTCVFRETFTNLAPEYLAPVRCLEISVPVAGEWRKMFKRQPLAAAVCLSYQKWVVLEHLLAKHAGESMLITVERCEQARLLAAMFGIIPLDGSVPASQMKDYLERFRQRKILALVATHVLDDSADFPELSVMIQMGGHFASRRQEQQRLGRLLRWGPIKRQRWEATGARPTFYVLVHQGTIEEKMSRHRTKSVLGVQYECVDASSVTSSPESCLGGGSDFLHPGLTGEKGNDFEKKHLEVMVKNYRSCLELSQHVAASLPQRTGCQGTRESRLAEIRRWLNGESLENGMQASPSTASSKSSSSDGSSDSSGNSSDSSSLSTDSSKRSEANAATKELAPSKAGRKRKASNIKESAHSKRDGRDGRGRGRRAPGSKGGGRRTLNSLSVTLRPGIEGMQSEIDLTFAAATEEKQPEDSKIFTQIQKSDHSPLAIDLE</sequence>
<dbReference type="SUPFAM" id="SSF82185">
    <property type="entry name" value="Histone H3 K4-specific methyltransferase SET7/9 N-terminal domain"/>
    <property type="match status" value="1"/>
</dbReference>
<evidence type="ECO:0000313" key="9">
    <source>
        <dbReference type="Proteomes" id="UP000186817"/>
    </source>
</evidence>
<dbReference type="SMART" id="SM00487">
    <property type="entry name" value="DEXDc"/>
    <property type="match status" value="1"/>
</dbReference>
<feature type="compositionally biased region" description="Basic and acidic residues" evidence="4">
    <location>
        <begin position="19"/>
        <end position="29"/>
    </location>
</feature>
<proteinExistence type="inferred from homology"/>
<dbReference type="SUPFAM" id="SSF52540">
    <property type="entry name" value="P-loop containing nucleoside triphosphate hydrolases"/>
    <property type="match status" value="1"/>
</dbReference>
<dbReference type="Pfam" id="PF16203">
    <property type="entry name" value="ERCC3_RAD25_C"/>
    <property type="match status" value="1"/>
</dbReference>
<dbReference type="SMART" id="SM00490">
    <property type="entry name" value="HELICc"/>
    <property type="match status" value="1"/>
</dbReference>
<feature type="compositionally biased region" description="Basic and acidic residues" evidence="4">
    <location>
        <begin position="3712"/>
        <end position="3721"/>
    </location>
</feature>
<evidence type="ECO:0000259" key="5">
    <source>
        <dbReference type="PROSITE" id="PS50222"/>
    </source>
</evidence>
<dbReference type="SMART" id="SM00698">
    <property type="entry name" value="MORN"/>
    <property type="match status" value="8"/>
</dbReference>
<evidence type="ECO:0000259" key="7">
    <source>
        <dbReference type="PROSITE" id="PS51194"/>
    </source>
</evidence>
<dbReference type="InterPro" id="IPR001650">
    <property type="entry name" value="Helicase_C-like"/>
</dbReference>
<feature type="domain" description="Helicase ATP-binding" evidence="6">
    <location>
        <begin position="3111"/>
        <end position="3284"/>
    </location>
</feature>
<dbReference type="InterPro" id="IPR018247">
    <property type="entry name" value="EF_Hand_1_Ca_BS"/>
</dbReference>
<dbReference type="InterPro" id="IPR002048">
    <property type="entry name" value="EF_hand_dom"/>
</dbReference>
<dbReference type="Gene3D" id="1.10.238.10">
    <property type="entry name" value="EF-hand"/>
    <property type="match status" value="1"/>
</dbReference>
<dbReference type="SUPFAM" id="SSF47473">
    <property type="entry name" value="EF-hand"/>
    <property type="match status" value="1"/>
</dbReference>
<dbReference type="GO" id="GO:0005524">
    <property type="term" value="F:ATP binding"/>
    <property type="evidence" value="ECO:0007669"/>
    <property type="project" value="InterPro"/>
</dbReference>
<dbReference type="Pfam" id="PF02493">
    <property type="entry name" value="MORN"/>
    <property type="match status" value="8"/>
</dbReference>
<dbReference type="OrthoDB" id="409293at2759"/>
<dbReference type="PROSITE" id="PS50222">
    <property type="entry name" value="EF_HAND_2"/>
    <property type="match status" value="3"/>
</dbReference>
<feature type="region of interest" description="Disordered" evidence="4">
    <location>
        <begin position="772"/>
        <end position="877"/>
    </location>
</feature>
<dbReference type="InterPro" id="IPR011992">
    <property type="entry name" value="EF-hand-dom_pair"/>
</dbReference>
<dbReference type="GO" id="GO:0005509">
    <property type="term" value="F:calcium ion binding"/>
    <property type="evidence" value="ECO:0007669"/>
    <property type="project" value="InterPro"/>
</dbReference>
<dbReference type="GO" id="GO:0003677">
    <property type="term" value="F:DNA binding"/>
    <property type="evidence" value="ECO:0007669"/>
    <property type="project" value="InterPro"/>
</dbReference>
<dbReference type="GO" id="GO:0016301">
    <property type="term" value="F:kinase activity"/>
    <property type="evidence" value="ECO:0007669"/>
    <property type="project" value="UniProtKB-KW"/>
</dbReference>
<feature type="region of interest" description="Disordered" evidence="4">
    <location>
        <begin position="1"/>
        <end position="92"/>
    </location>
</feature>
<reference evidence="8 9" key="1">
    <citation type="submission" date="2016-02" db="EMBL/GenBank/DDBJ databases">
        <title>Genome analysis of coral dinoflagellate symbionts highlights evolutionary adaptations to a symbiotic lifestyle.</title>
        <authorList>
            <person name="Aranda M."/>
            <person name="Li Y."/>
            <person name="Liew Y.J."/>
            <person name="Baumgarten S."/>
            <person name="Simakov O."/>
            <person name="Wilson M."/>
            <person name="Piel J."/>
            <person name="Ashoor H."/>
            <person name="Bougouffa S."/>
            <person name="Bajic V.B."/>
            <person name="Ryu T."/>
            <person name="Ravasi T."/>
            <person name="Bayer T."/>
            <person name="Micklem G."/>
            <person name="Kim H."/>
            <person name="Bhak J."/>
            <person name="Lajeunesse T.C."/>
            <person name="Voolstra C.R."/>
        </authorList>
    </citation>
    <scope>NUCLEOTIDE SEQUENCE [LARGE SCALE GENOMIC DNA]</scope>
    <source>
        <strain evidence="8 9">CCMP2467</strain>
    </source>
</reference>
<evidence type="ECO:0000256" key="1">
    <source>
        <dbReference type="ARBA" id="ARBA00006637"/>
    </source>
</evidence>
<evidence type="ECO:0000256" key="3">
    <source>
        <dbReference type="ARBA" id="ARBA00022837"/>
    </source>
</evidence>
<feature type="compositionally biased region" description="Polar residues" evidence="4">
    <location>
        <begin position="820"/>
        <end position="833"/>
    </location>
</feature>
<dbReference type="InterPro" id="IPR032438">
    <property type="entry name" value="ERCC3_RAD25_C"/>
</dbReference>
<dbReference type="Pfam" id="PF13499">
    <property type="entry name" value="EF-hand_7"/>
    <property type="match status" value="1"/>
</dbReference>
<feature type="compositionally biased region" description="Polar residues" evidence="4">
    <location>
        <begin position="72"/>
        <end position="84"/>
    </location>
</feature>
<gene>
    <name evidence="8" type="primary">PIP5K2</name>
    <name evidence="8" type="ORF">AK812_SmicGene20880</name>
</gene>
<dbReference type="PANTHER" id="PTHR23084">
    <property type="entry name" value="PHOSPHATIDYLINOSITOL-4-PHOSPHATE 5-KINASE RELATED"/>
    <property type="match status" value="1"/>
</dbReference>
<dbReference type="PANTHER" id="PTHR23084:SF179">
    <property type="entry name" value="OS10G0565000 PROTEIN"/>
    <property type="match status" value="1"/>
</dbReference>
<accession>A0A1Q9DNZ6</accession>
<dbReference type="Gene3D" id="3.40.50.300">
    <property type="entry name" value="P-loop containing nucleotide triphosphate hydrolases"/>
    <property type="match status" value="2"/>
</dbReference>
<keyword evidence="8" id="KW-0808">Transferase</keyword>
<dbReference type="Pfam" id="PF04851">
    <property type="entry name" value="ResIII"/>
    <property type="match status" value="1"/>
</dbReference>
<keyword evidence="2" id="KW-0677">Repeat</keyword>
<evidence type="ECO:0000256" key="2">
    <source>
        <dbReference type="ARBA" id="ARBA00022737"/>
    </source>
</evidence>
<feature type="region of interest" description="Disordered" evidence="4">
    <location>
        <begin position="3712"/>
        <end position="3739"/>
    </location>
</feature>
<comment type="similarity">
    <text evidence="1">Belongs to the helicase family. RAD25/XPB subfamily.</text>
</comment>
<protein>
    <submittedName>
        <fullName evidence="8">Phosphatidylinositol 4-phosphate 5-kinase 2</fullName>
    </submittedName>
</protein>
<dbReference type="InterPro" id="IPR003409">
    <property type="entry name" value="MORN"/>
</dbReference>